<comment type="caution">
    <text evidence="1">The sequence shown here is derived from an EMBL/GenBank/DDBJ whole genome shotgun (WGS) entry which is preliminary data.</text>
</comment>
<name>A0A8J2IPT9_FUSEQ</name>
<accession>A0A8J2IPT9</accession>
<gene>
    <name evidence="1" type="ORF">FEQUK3_LOCUS4711</name>
</gene>
<dbReference type="EMBL" id="CAJSTJ010000128">
    <property type="protein sequence ID" value="CAG7558991.1"/>
    <property type="molecule type" value="Genomic_DNA"/>
</dbReference>
<dbReference type="Proteomes" id="UP000693738">
    <property type="component" value="Unassembled WGS sequence"/>
</dbReference>
<evidence type="ECO:0000313" key="1">
    <source>
        <dbReference type="EMBL" id="CAG7558991.1"/>
    </source>
</evidence>
<protein>
    <submittedName>
        <fullName evidence="1">Uncharacterized protein</fullName>
    </submittedName>
</protein>
<sequence length="95" mass="10722">MQKPTEFDTLSKLSPNLFPASSEAVKFSGAYVKLDNRENKRQFNWAEFKDAVDSYPGDDLFIDKYDSTTIARDGSIVSSSRSLTRTFQIPSTAWS</sequence>
<evidence type="ECO:0000313" key="2">
    <source>
        <dbReference type="Proteomes" id="UP000693738"/>
    </source>
</evidence>
<reference evidence="1" key="1">
    <citation type="submission" date="2021-05" db="EMBL/GenBank/DDBJ databases">
        <authorList>
            <person name="Khan N."/>
        </authorList>
    </citation>
    <scope>NUCLEOTIDE SEQUENCE</scope>
</reference>
<proteinExistence type="predicted"/>
<dbReference type="AlphaFoldDB" id="A0A8J2IPT9"/>
<organism evidence="1 2">
    <name type="scientific">Fusarium equiseti</name>
    <name type="common">Fusarium scirpi</name>
    <dbReference type="NCBI Taxonomy" id="61235"/>
    <lineage>
        <taxon>Eukaryota</taxon>
        <taxon>Fungi</taxon>
        <taxon>Dikarya</taxon>
        <taxon>Ascomycota</taxon>
        <taxon>Pezizomycotina</taxon>
        <taxon>Sordariomycetes</taxon>
        <taxon>Hypocreomycetidae</taxon>
        <taxon>Hypocreales</taxon>
        <taxon>Nectriaceae</taxon>
        <taxon>Fusarium</taxon>
        <taxon>Fusarium incarnatum-equiseti species complex</taxon>
    </lineage>
</organism>